<evidence type="ECO:0000313" key="7">
    <source>
        <dbReference type="EMBL" id="KAJ2777196.1"/>
    </source>
</evidence>
<dbReference type="Proteomes" id="UP001140217">
    <property type="component" value="Unassembled WGS sequence"/>
</dbReference>
<dbReference type="GO" id="GO:0012505">
    <property type="term" value="C:endomembrane system"/>
    <property type="evidence" value="ECO:0007669"/>
    <property type="project" value="TreeGrafter"/>
</dbReference>
<dbReference type="PROSITE" id="PS50192">
    <property type="entry name" value="T_SNARE"/>
    <property type="match status" value="1"/>
</dbReference>
<keyword evidence="8" id="KW-1185">Reference proteome</keyword>
<dbReference type="GO" id="GO:0006906">
    <property type="term" value="P:vesicle fusion"/>
    <property type="evidence" value="ECO:0007669"/>
    <property type="project" value="TreeGrafter"/>
</dbReference>
<feature type="domain" description="T-SNARE coiled-coil homology" evidence="6">
    <location>
        <begin position="208"/>
        <end position="270"/>
    </location>
</feature>
<dbReference type="PROSITE" id="PS00914">
    <property type="entry name" value="SYNTAXIN"/>
    <property type="match status" value="1"/>
</dbReference>
<evidence type="ECO:0000256" key="5">
    <source>
        <dbReference type="SAM" id="Phobius"/>
    </source>
</evidence>
<dbReference type="Gene3D" id="1.20.5.110">
    <property type="match status" value="1"/>
</dbReference>
<evidence type="ECO:0000256" key="4">
    <source>
        <dbReference type="SAM" id="MobiDB-lite"/>
    </source>
</evidence>
<feature type="coiled-coil region" evidence="3">
    <location>
        <begin position="41"/>
        <end position="68"/>
    </location>
</feature>
<dbReference type="PANTHER" id="PTHR19957">
    <property type="entry name" value="SYNTAXIN"/>
    <property type="match status" value="1"/>
</dbReference>
<feature type="compositionally biased region" description="Basic and acidic residues" evidence="4">
    <location>
        <begin position="1"/>
        <end position="15"/>
    </location>
</feature>
<dbReference type="GO" id="GO:0006887">
    <property type="term" value="P:exocytosis"/>
    <property type="evidence" value="ECO:0007669"/>
    <property type="project" value="TreeGrafter"/>
</dbReference>
<feature type="compositionally biased region" description="Gly residues" evidence="4">
    <location>
        <begin position="20"/>
        <end position="30"/>
    </location>
</feature>
<dbReference type="InterPro" id="IPR000727">
    <property type="entry name" value="T_SNARE_dom"/>
</dbReference>
<evidence type="ECO:0000259" key="6">
    <source>
        <dbReference type="PROSITE" id="PS50192"/>
    </source>
</evidence>
<dbReference type="AlphaFoldDB" id="A0A9W8H3N9"/>
<evidence type="ECO:0000256" key="3">
    <source>
        <dbReference type="SAM" id="Coils"/>
    </source>
</evidence>
<dbReference type="SUPFAM" id="SSF47661">
    <property type="entry name" value="t-snare proteins"/>
    <property type="match status" value="1"/>
</dbReference>
<dbReference type="GO" id="GO:0005886">
    <property type="term" value="C:plasma membrane"/>
    <property type="evidence" value="ECO:0007669"/>
    <property type="project" value="TreeGrafter"/>
</dbReference>
<dbReference type="Gene3D" id="1.20.58.70">
    <property type="match status" value="1"/>
</dbReference>
<comment type="subcellular location">
    <subcellularLocation>
        <location evidence="1">Membrane</location>
        <topology evidence="1">Single-pass type IV membrane protein</topology>
    </subcellularLocation>
</comment>
<dbReference type="InterPro" id="IPR010989">
    <property type="entry name" value="SNARE"/>
</dbReference>
<organism evidence="7 8">
    <name type="scientific">Coemansia javaensis</name>
    <dbReference type="NCBI Taxonomy" id="2761396"/>
    <lineage>
        <taxon>Eukaryota</taxon>
        <taxon>Fungi</taxon>
        <taxon>Fungi incertae sedis</taxon>
        <taxon>Zoopagomycota</taxon>
        <taxon>Kickxellomycotina</taxon>
        <taxon>Kickxellomycetes</taxon>
        <taxon>Kickxellales</taxon>
        <taxon>Kickxellaceae</taxon>
        <taxon>Coemansia</taxon>
    </lineage>
</organism>
<dbReference type="SMART" id="SM00397">
    <property type="entry name" value="t_SNARE"/>
    <property type="match status" value="1"/>
</dbReference>
<dbReference type="PANTHER" id="PTHR19957:SF307">
    <property type="entry name" value="PROTEIN SSO1-RELATED"/>
    <property type="match status" value="1"/>
</dbReference>
<evidence type="ECO:0000256" key="1">
    <source>
        <dbReference type="ARBA" id="ARBA00004211"/>
    </source>
</evidence>
<keyword evidence="5" id="KW-0472">Membrane</keyword>
<dbReference type="GO" id="GO:0006886">
    <property type="term" value="P:intracellular protein transport"/>
    <property type="evidence" value="ECO:0007669"/>
    <property type="project" value="InterPro"/>
</dbReference>
<dbReference type="OrthoDB" id="10255013at2759"/>
<protein>
    <submittedName>
        <fullName evidence="7">Plasma membrane t-SNARE, secretory vesicle fusion</fullName>
    </submittedName>
</protein>
<comment type="caution">
    <text evidence="7">The sequence shown here is derived from an EMBL/GenBank/DDBJ whole genome shotgun (WGS) entry which is preliminary data.</text>
</comment>
<keyword evidence="5" id="KW-0812">Transmembrane</keyword>
<name>A0A9W8H3N9_9FUNG</name>
<gene>
    <name evidence="7" type="primary">SSO2</name>
    <name evidence="7" type="ORF">H4R18_005276</name>
</gene>
<dbReference type="InterPro" id="IPR006012">
    <property type="entry name" value="Syntaxin/epimorphin_CS"/>
</dbReference>
<comment type="similarity">
    <text evidence="2">Belongs to the syntaxin family.</text>
</comment>
<dbReference type="GO" id="GO:0005484">
    <property type="term" value="F:SNAP receptor activity"/>
    <property type="evidence" value="ECO:0007669"/>
    <property type="project" value="InterPro"/>
</dbReference>
<dbReference type="GO" id="GO:0000149">
    <property type="term" value="F:SNARE binding"/>
    <property type="evidence" value="ECO:0007669"/>
    <property type="project" value="TreeGrafter"/>
</dbReference>
<reference evidence="7" key="1">
    <citation type="submission" date="2022-07" db="EMBL/GenBank/DDBJ databases">
        <title>Phylogenomic reconstructions and comparative analyses of Kickxellomycotina fungi.</title>
        <authorList>
            <person name="Reynolds N.K."/>
            <person name="Stajich J.E."/>
            <person name="Barry K."/>
            <person name="Grigoriev I.V."/>
            <person name="Crous P."/>
            <person name="Smith M.E."/>
        </authorList>
    </citation>
    <scope>NUCLEOTIDE SEQUENCE</scope>
    <source>
        <strain evidence="7">NBRC 105414</strain>
    </source>
</reference>
<evidence type="ECO:0000313" key="8">
    <source>
        <dbReference type="Proteomes" id="UP001140217"/>
    </source>
</evidence>
<dbReference type="Pfam" id="PF05739">
    <property type="entry name" value="SNARE"/>
    <property type="match status" value="1"/>
</dbReference>
<feature type="transmembrane region" description="Helical" evidence="5">
    <location>
        <begin position="280"/>
        <end position="301"/>
    </location>
</feature>
<dbReference type="EMBL" id="JANBUL010000306">
    <property type="protein sequence ID" value="KAJ2777196.1"/>
    <property type="molecule type" value="Genomic_DNA"/>
</dbReference>
<proteinExistence type="inferred from homology"/>
<sequence length="305" mass="34001">MGFDRLGDLKSDYRDYGQQTGRGGGGGGDSSRGRSSRRVDFAELTRRIDHIKQKIAAAERQIDTVRVANRNAMDAIGSIQSDVKIAFRDDEVNRAKKMFAGIKADLSALSGMKQKYLANAPSDEQKNIIQVKYQNLASSAKKAMGKYSAMIKDHADENRERIRKQYVIANPGATESEIQAAIYDDEADKAFGMAIKRSNKSGDAATVLKSVRERRDEVKKIEKAILELAEMFEEMSNMVDEQQVTLDTIEGAVEVAHEQVEEGHRDIKQAVVTAKKTRKLRWWCVGVLVVALIVVGVALYLKFKK</sequence>
<evidence type="ECO:0000256" key="2">
    <source>
        <dbReference type="ARBA" id="ARBA00009063"/>
    </source>
</evidence>
<feature type="region of interest" description="Disordered" evidence="4">
    <location>
        <begin position="1"/>
        <end position="38"/>
    </location>
</feature>
<keyword evidence="5" id="KW-1133">Transmembrane helix</keyword>
<dbReference type="GO" id="GO:0031201">
    <property type="term" value="C:SNARE complex"/>
    <property type="evidence" value="ECO:0007669"/>
    <property type="project" value="TreeGrafter"/>
</dbReference>
<dbReference type="InterPro" id="IPR045242">
    <property type="entry name" value="Syntaxin"/>
</dbReference>
<accession>A0A9W8H3N9</accession>
<keyword evidence="3" id="KW-0175">Coiled coil</keyword>
<dbReference type="GO" id="GO:0048278">
    <property type="term" value="P:vesicle docking"/>
    <property type="evidence" value="ECO:0007669"/>
    <property type="project" value="TreeGrafter"/>
</dbReference>